<evidence type="ECO:0000256" key="1">
    <source>
        <dbReference type="SAM" id="MobiDB-lite"/>
    </source>
</evidence>
<proteinExistence type="predicted"/>
<organism evidence="2 3">
    <name type="scientific">Tribonema minus</name>
    <dbReference type="NCBI Taxonomy" id="303371"/>
    <lineage>
        <taxon>Eukaryota</taxon>
        <taxon>Sar</taxon>
        <taxon>Stramenopiles</taxon>
        <taxon>Ochrophyta</taxon>
        <taxon>PX clade</taxon>
        <taxon>Xanthophyceae</taxon>
        <taxon>Tribonematales</taxon>
        <taxon>Tribonemataceae</taxon>
        <taxon>Tribonema</taxon>
    </lineage>
</organism>
<accession>A0A836C7H7</accession>
<evidence type="ECO:0000313" key="3">
    <source>
        <dbReference type="Proteomes" id="UP000664859"/>
    </source>
</evidence>
<protein>
    <submittedName>
        <fullName evidence="2">Uncharacterized protein</fullName>
    </submittedName>
</protein>
<gene>
    <name evidence="2" type="ORF">JKP88DRAFT_351739</name>
</gene>
<sequence>MVAAAAVAAAAVAAAAVAAAAVAAAAAAAAGAPLWFRALTHCTAVPAARSRPHTRQHSAHLAGRPVASAGARAPLPPMLLSAEASSKGLPRAAALA</sequence>
<dbReference type="AlphaFoldDB" id="A0A836C7H7"/>
<evidence type="ECO:0000313" key="2">
    <source>
        <dbReference type="EMBL" id="KAG5174912.1"/>
    </source>
</evidence>
<keyword evidence="3" id="KW-1185">Reference proteome</keyword>
<name>A0A836C7H7_9STRA</name>
<reference evidence="2" key="1">
    <citation type="submission" date="2021-02" db="EMBL/GenBank/DDBJ databases">
        <title>First Annotated Genome of the Yellow-green Alga Tribonema minus.</title>
        <authorList>
            <person name="Mahan K.M."/>
        </authorList>
    </citation>
    <scope>NUCLEOTIDE SEQUENCE</scope>
    <source>
        <strain evidence="2">UTEX B ZZ1240</strain>
    </source>
</reference>
<dbReference type="Proteomes" id="UP000664859">
    <property type="component" value="Unassembled WGS sequence"/>
</dbReference>
<dbReference type="EMBL" id="JAFCMP010000557">
    <property type="protein sequence ID" value="KAG5174912.1"/>
    <property type="molecule type" value="Genomic_DNA"/>
</dbReference>
<feature type="region of interest" description="Disordered" evidence="1">
    <location>
        <begin position="47"/>
        <end position="69"/>
    </location>
</feature>
<comment type="caution">
    <text evidence="2">The sequence shown here is derived from an EMBL/GenBank/DDBJ whole genome shotgun (WGS) entry which is preliminary data.</text>
</comment>